<dbReference type="AlphaFoldDB" id="A0A0K0CT05"/>
<feature type="compositionally biased region" description="Basic and acidic residues" evidence="1">
    <location>
        <begin position="879"/>
        <end position="890"/>
    </location>
</feature>
<feature type="region of interest" description="Disordered" evidence="1">
    <location>
        <begin position="155"/>
        <end position="176"/>
    </location>
</feature>
<keyword evidence="2" id="KW-1185">Reference proteome</keyword>
<feature type="region of interest" description="Disordered" evidence="1">
    <location>
        <begin position="759"/>
        <end position="890"/>
    </location>
</feature>
<name>A0A0K0CT05_ANGCA</name>
<evidence type="ECO:0000313" key="2">
    <source>
        <dbReference type="Proteomes" id="UP000035642"/>
    </source>
</evidence>
<feature type="compositionally biased region" description="Polar residues" evidence="1">
    <location>
        <begin position="795"/>
        <end position="805"/>
    </location>
</feature>
<evidence type="ECO:0000256" key="1">
    <source>
        <dbReference type="SAM" id="MobiDB-lite"/>
    </source>
</evidence>
<organism evidence="2 3">
    <name type="scientific">Angiostrongylus cantonensis</name>
    <name type="common">Rat lungworm</name>
    <dbReference type="NCBI Taxonomy" id="6313"/>
    <lineage>
        <taxon>Eukaryota</taxon>
        <taxon>Metazoa</taxon>
        <taxon>Ecdysozoa</taxon>
        <taxon>Nematoda</taxon>
        <taxon>Chromadorea</taxon>
        <taxon>Rhabditida</taxon>
        <taxon>Rhabditina</taxon>
        <taxon>Rhabditomorpha</taxon>
        <taxon>Strongyloidea</taxon>
        <taxon>Metastrongylidae</taxon>
        <taxon>Angiostrongylus</taxon>
    </lineage>
</organism>
<dbReference type="WBParaSite" id="ACAC_0000015801-mRNA-1">
    <property type="protein sequence ID" value="ACAC_0000015801-mRNA-1"/>
    <property type="gene ID" value="ACAC_0000015801"/>
</dbReference>
<feature type="compositionally biased region" description="Low complexity" evidence="1">
    <location>
        <begin position="776"/>
        <end position="794"/>
    </location>
</feature>
<feature type="compositionally biased region" description="Basic and acidic residues" evidence="1">
    <location>
        <begin position="707"/>
        <end position="724"/>
    </location>
</feature>
<dbReference type="STRING" id="6313.A0A0K0CT05"/>
<feature type="compositionally biased region" description="Polar residues" evidence="1">
    <location>
        <begin position="335"/>
        <end position="352"/>
    </location>
</feature>
<feature type="region of interest" description="Disordered" evidence="1">
    <location>
        <begin position="697"/>
        <end position="726"/>
    </location>
</feature>
<proteinExistence type="predicted"/>
<evidence type="ECO:0000313" key="3">
    <source>
        <dbReference type="WBParaSite" id="ACAC_0000015801-mRNA-1"/>
    </source>
</evidence>
<reference evidence="3" key="2">
    <citation type="submission" date="2016-04" db="UniProtKB">
        <authorList>
            <consortium name="WormBaseParasite"/>
        </authorList>
    </citation>
    <scope>IDENTIFICATION</scope>
</reference>
<accession>A0A0K0CT05</accession>
<protein>
    <submittedName>
        <fullName evidence="3">BPTI/Kunitz inhibitor domain-containing protein</fullName>
    </submittedName>
</protein>
<feature type="compositionally biased region" description="Low complexity" evidence="1">
    <location>
        <begin position="863"/>
        <end position="874"/>
    </location>
</feature>
<dbReference type="Proteomes" id="UP000035642">
    <property type="component" value="Unassembled WGS sequence"/>
</dbReference>
<feature type="region of interest" description="Disordered" evidence="1">
    <location>
        <begin position="335"/>
        <end position="388"/>
    </location>
</feature>
<sequence>MFATSGTSASFGKQTSKCMFSVLREAERANIDEPEHQRHSDHPHPPQRVLREIIKGQTTKKTGHTIGMEAKLTKSREDGMRDNVLTLSEIEVRLAALRGCDVELIRRPRCIFESAERSRPTGDAVQGLLKEASDLVEINDRHDPVTELERRHKRLREEGEQAPHSTKSVVKDDFPAPVDGFGTDTEGQRLSKVSTTTAFSEATAKELEEINRKATCLELLKDVLFSARQKSLELEEVNRKIGQFWDKRLEKECVSESEDESVDEETVKKIILEADQITNEDSLHIPSMGICCANRTELILLYGLDSSAHADPIWERPCSPEETTVMVSSTDIPIGESPSSTDELTAPSTFTPINERESTYSPTSTHPEHRNNSQQLQDGGTDFDNELSETNGDILKQMGSASREIVITTDVIDSKSGIDREENKLTIDERTTKTEPNHMKVLTRIAGENEADILGELKVIPAWFPIPASLPLENVMESQKRGTQTFLDNEMEKEQNIGFTTISPMDVNLKEEDNHVDLEVKKKDMEVTENAEMLQQTTREAKKVNGVLSEAEKQQATYSCGRRKYKFFCRSGKTMTQPTIRWYLNENGHCEYYPWGYCPGDRVVQSSTIRTKADCERECKPIKTESTENIKKPSNIGSPVDGAAISIGNDTEFNRTPIELAIKSNHTEEEHGLKEAFSDNKISNESTMELVTVARLDSAGNSTNSDDGLHKLEKQKTVSDIKNDSEEEVLTSQLIGNLSVNDSLLNEKSSTDGLESISEIEAISTDEEAPSGEALSKGQQSSINNGSSSALGNSEDQLTTPNVMANVSEEVHSTTSEGEVVHVNTEEQTSTEPSSNAETKSQLKSNLLEELPNESECDEAEMKTSSMTSSTKAMLDGEEAQKGHDEGALE</sequence>
<feature type="compositionally biased region" description="Polar residues" evidence="1">
    <location>
        <begin position="826"/>
        <end position="842"/>
    </location>
</feature>
<reference evidence="2" key="1">
    <citation type="submission" date="2012-09" db="EMBL/GenBank/DDBJ databases">
        <authorList>
            <person name="Martin A.A."/>
        </authorList>
    </citation>
    <scope>NUCLEOTIDE SEQUENCE</scope>
</reference>